<dbReference type="SMART" id="SM00089">
    <property type="entry name" value="PKD"/>
    <property type="match status" value="3"/>
</dbReference>
<evidence type="ECO:0000256" key="1">
    <source>
        <dbReference type="ARBA" id="ARBA00004141"/>
    </source>
</evidence>
<keyword evidence="4" id="KW-1133">Transmembrane helix</keyword>
<dbReference type="InterPro" id="IPR035986">
    <property type="entry name" value="PKD_dom_sf"/>
</dbReference>
<keyword evidence="3" id="KW-0677">Repeat</keyword>
<evidence type="ECO:0000259" key="6">
    <source>
        <dbReference type="PROSITE" id="PS50093"/>
    </source>
</evidence>
<dbReference type="InterPro" id="IPR022409">
    <property type="entry name" value="PKD/Chitinase_dom"/>
</dbReference>
<dbReference type="Proteomes" id="UP000248987">
    <property type="component" value="Unassembled WGS sequence"/>
</dbReference>
<sequence length="454" mass="49200">MTKSLYKISSVILLLVILLTGCYKETALPVTANFSTAFVNSDESVPVQIAITNQSIGADSYAWTFEGAQPSSATSENPGSVVYNVAGTYTLQLTASNRDGSTDTFEKTITIVDGISINFSTQIIASSYPPVEVVLTNNTEGEDLSYLWTFEGGIPATSTDQHPGNIIFVTPGDHIITLKVSNGFESFSDHKTITVTPDIEAIFDWEVDPFDDDYQAPVTITLINSSINATSYQWTFEGGTSASATNETPKTTFNDPGTYMVTLKADNGKRTHTATKKITIHPNTNIRMFKDIELAINNSHNTNARGAFFSTKLRKVLTADEVTDANGEEIDICFFGLNSSFDFNKFIAPDAVDSNGFIAIPNATHTKFINSQEICGCSASLSAAQFDGMTSDGLLKALTITETSNGLLPFDNSVVPRIVLFETHDGRKGAIKIKTYVNEGASSYIICDIKVQKE</sequence>
<proteinExistence type="predicted"/>
<dbReference type="Pfam" id="PF00801">
    <property type="entry name" value="PKD"/>
    <property type="match status" value="3"/>
</dbReference>
<gene>
    <name evidence="7" type="ORF">LX77_03338</name>
</gene>
<evidence type="ECO:0000313" key="8">
    <source>
        <dbReference type="Proteomes" id="UP000248987"/>
    </source>
</evidence>
<dbReference type="GO" id="GO:0005886">
    <property type="term" value="C:plasma membrane"/>
    <property type="evidence" value="ECO:0007669"/>
    <property type="project" value="TreeGrafter"/>
</dbReference>
<dbReference type="InterPro" id="IPR000601">
    <property type="entry name" value="PKD_dom"/>
</dbReference>
<protein>
    <submittedName>
        <fullName evidence="7">PKD repeat protein</fullName>
    </submittedName>
</protein>
<dbReference type="RefSeq" id="WP_066435316.1">
    <property type="nucleotide sequence ID" value="NZ_LZRN01000026.1"/>
</dbReference>
<evidence type="ECO:0000313" key="7">
    <source>
        <dbReference type="EMBL" id="RAJ19818.1"/>
    </source>
</evidence>
<dbReference type="GO" id="GO:0005261">
    <property type="term" value="F:monoatomic cation channel activity"/>
    <property type="evidence" value="ECO:0007669"/>
    <property type="project" value="TreeGrafter"/>
</dbReference>
<evidence type="ECO:0000256" key="3">
    <source>
        <dbReference type="ARBA" id="ARBA00022737"/>
    </source>
</evidence>
<dbReference type="InterPro" id="IPR013783">
    <property type="entry name" value="Ig-like_fold"/>
</dbReference>
<dbReference type="PROSITE" id="PS51257">
    <property type="entry name" value="PROKAR_LIPOPROTEIN"/>
    <property type="match status" value="1"/>
</dbReference>
<dbReference type="PANTHER" id="PTHR46730">
    <property type="entry name" value="POLYCYSTIN-1"/>
    <property type="match status" value="1"/>
</dbReference>
<accession>A0A1A7QY75</accession>
<feature type="domain" description="PKD" evidence="6">
    <location>
        <begin position="132"/>
        <end position="202"/>
    </location>
</feature>
<dbReference type="CDD" id="cd00146">
    <property type="entry name" value="PKD"/>
    <property type="match status" value="3"/>
</dbReference>
<comment type="subcellular location">
    <subcellularLocation>
        <location evidence="1">Membrane</location>
        <topology evidence="1">Multi-pass membrane protein</topology>
    </subcellularLocation>
</comment>
<dbReference type="PANTHER" id="PTHR46730:SF1">
    <property type="entry name" value="PLAT DOMAIN-CONTAINING PROTEIN"/>
    <property type="match status" value="1"/>
</dbReference>
<keyword evidence="8" id="KW-1185">Reference proteome</keyword>
<dbReference type="SUPFAM" id="SSF49299">
    <property type="entry name" value="PKD domain"/>
    <property type="match status" value="3"/>
</dbReference>
<reference evidence="7 8" key="1">
    <citation type="submission" date="2018-06" db="EMBL/GenBank/DDBJ databases">
        <title>Genomic Encyclopedia of Archaeal and Bacterial Type Strains, Phase II (KMG-II): from individual species to whole genera.</title>
        <authorList>
            <person name="Goeker M."/>
        </authorList>
    </citation>
    <scope>NUCLEOTIDE SEQUENCE [LARGE SCALE GENOMIC DNA]</scope>
    <source>
        <strain evidence="7 8">DSM 12408</strain>
    </source>
</reference>
<dbReference type="AlphaFoldDB" id="A0A1A7QY75"/>
<evidence type="ECO:0000256" key="5">
    <source>
        <dbReference type="ARBA" id="ARBA00023136"/>
    </source>
</evidence>
<feature type="domain" description="PKD" evidence="6">
    <location>
        <begin position="60"/>
        <end position="111"/>
    </location>
</feature>
<dbReference type="GO" id="GO:0006816">
    <property type="term" value="P:calcium ion transport"/>
    <property type="evidence" value="ECO:0007669"/>
    <property type="project" value="TreeGrafter"/>
</dbReference>
<dbReference type="STRING" id="49280.A9996_12265"/>
<evidence type="ECO:0000256" key="4">
    <source>
        <dbReference type="ARBA" id="ARBA00022989"/>
    </source>
</evidence>
<keyword evidence="5" id="KW-0472">Membrane</keyword>
<feature type="domain" description="PKD" evidence="6">
    <location>
        <begin position="228"/>
        <end position="280"/>
    </location>
</feature>
<comment type="caution">
    <text evidence="7">The sequence shown here is derived from an EMBL/GenBank/DDBJ whole genome shotgun (WGS) entry which is preliminary data.</text>
</comment>
<dbReference type="EMBL" id="QLLQ01000018">
    <property type="protein sequence ID" value="RAJ19818.1"/>
    <property type="molecule type" value="Genomic_DNA"/>
</dbReference>
<dbReference type="OrthoDB" id="622252at2"/>
<keyword evidence="2" id="KW-0812">Transmembrane</keyword>
<dbReference type="Gene3D" id="2.60.40.10">
    <property type="entry name" value="Immunoglobulins"/>
    <property type="match status" value="3"/>
</dbReference>
<evidence type="ECO:0000256" key="2">
    <source>
        <dbReference type="ARBA" id="ARBA00022692"/>
    </source>
</evidence>
<organism evidence="7 8">
    <name type="scientific">Gelidibacter algens</name>
    <dbReference type="NCBI Taxonomy" id="49280"/>
    <lineage>
        <taxon>Bacteria</taxon>
        <taxon>Pseudomonadati</taxon>
        <taxon>Bacteroidota</taxon>
        <taxon>Flavobacteriia</taxon>
        <taxon>Flavobacteriales</taxon>
        <taxon>Flavobacteriaceae</taxon>
        <taxon>Gelidibacter</taxon>
    </lineage>
</organism>
<dbReference type="PROSITE" id="PS50093">
    <property type="entry name" value="PKD"/>
    <property type="match status" value="3"/>
</dbReference>
<name>A0A1A7QY75_9FLAO</name>